<comment type="caution">
    <text evidence="2">The sequence shown here is derived from an EMBL/GenBank/DDBJ whole genome shotgun (WGS) entry which is preliminary data.</text>
</comment>
<dbReference type="InterPro" id="IPR010879">
    <property type="entry name" value="DUF1508"/>
</dbReference>
<evidence type="ECO:0000313" key="3">
    <source>
        <dbReference type="Proteomes" id="UP001216907"/>
    </source>
</evidence>
<evidence type="ECO:0000259" key="1">
    <source>
        <dbReference type="Pfam" id="PF07411"/>
    </source>
</evidence>
<dbReference type="Pfam" id="PF07411">
    <property type="entry name" value="DUF1508"/>
    <property type="match status" value="1"/>
</dbReference>
<organism evidence="2 3">
    <name type="scientific">Paludisphaera mucosa</name>
    <dbReference type="NCBI Taxonomy" id="3030827"/>
    <lineage>
        <taxon>Bacteria</taxon>
        <taxon>Pseudomonadati</taxon>
        <taxon>Planctomycetota</taxon>
        <taxon>Planctomycetia</taxon>
        <taxon>Isosphaerales</taxon>
        <taxon>Isosphaeraceae</taxon>
        <taxon>Paludisphaera</taxon>
    </lineage>
</organism>
<feature type="domain" description="DUF1508" evidence="1">
    <location>
        <begin position="8"/>
        <end position="56"/>
    </location>
</feature>
<reference evidence="2 3" key="1">
    <citation type="submission" date="2023-03" db="EMBL/GenBank/DDBJ databases">
        <title>Paludisphaera mucosa sp. nov. a novel planctomycete from northern fen.</title>
        <authorList>
            <person name="Ivanova A."/>
        </authorList>
    </citation>
    <scope>NUCLEOTIDE SEQUENCE [LARGE SCALE GENOMIC DNA]</scope>
    <source>
        <strain evidence="2 3">Pla2</strain>
    </source>
</reference>
<gene>
    <name evidence="2" type="ORF">PZE19_11860</name>
</gene>
<name>A0ABT6FA52_9BACT</name>
<dbReference type="RefSeq" id="WP_277860828.1">
    <property type="nucleotide sequence ID" value="NZ_JARRAG010000002.1"/>
</dbReference>
<dbReference type="SUPFAM" id="SSF160113">
    <property type="entry name" value="YegP-like"/>
    <property type="match status" value="1"/>
</dbReference>
<dbReference type="Gene3D" id="3.30.160.160">
    <property type="entry name" value="YegP-like"/>
    <property type="match status" value="1"/>
</dbReference>
<proteinExistence type="predicted"/>
<evidence type="ECO:0000313" key="2">
    <source>
        <dbReference type="EMBL" id="MDG3004471.1"/>
    </source>
</evidence>
<dbReference type="InterPro" id="IPR036913">
    <property type="entry name" value="YegP-like_sf"/>
</dbReference>
<dbReference type="EMBL" id="JARRAG010000002">
    <property type="protein sequence ID" value="MDG3004471.1"/>
    <property type="molecule type" value="Genomic_DNA"/>
</dbReference>
<accession>A0ABT6FA52</accession>
<dbReference type="Proteomes" id="UP001216907">
    <property type="component" value="Unassembled WGS sequence"/>
</dbReference>
<sequence>MKFVLYRDKRGEYRWRLVASNGKIIATSSEGYKDKRDCQAMIDAIRKNGSATMVVDEVAAK</sequence>
<keyword evidence="3" id="KW-1185">Reference proteome</keyword>
<protein>
    <submittedName>
        <fullName evidence="2">DUF1508 domain-containing protein</fullName>
    </submittedName>
</protein>